<dbReference type="Proteomes" id="UP000272729">
    <property type="component" value="Unassembled WGS sequence"/>
</dbReference>
<organism evidence="2 3">
    <name type="scientific">Saccharothrix variisporea</name>
    <dbReference type="NCBI Taxonomy" id="543527"/>
    <lineage>
        <taxon>Bacteria</taxon>
        <taxon>Bacillati</taxon>
        <taxon>Actinomycetota</taxon>
        <taxon>Actinomycetes</taxon>
        <taxon>Pseudonocardiales</taxon>
        <taxon>Pseudonocardiaceae</taxon>
        <taxon>Saccharothrix</taxon>
    </lineage>
</organism>
<dbReference type="AlphaFoldDB" id="A0A495XCU9"/>
<gene>
    <name evidence="2" type="ORF">DFJ66_3693</name>
</gene>
<name>A0A495XCU9_9PSEU</name>
<feature type="compositionally biased region" description="Low complexity" evidence="1">
    <location>
        <begin position="133"/>
        <end position="144"/>
    </location>
</feature>
<feature type="compositionally biased region" description="Polar residues" evidence="1">
    <location>
        <begin position="40"/>
        <end position="49"/>
    </location>
</feature>
<feature type="compositionally biased region" description="Basic residues" evidence="1">
    <location>
        <begin position="116"/>
        <end position="132"/>
    </location>
</feature>
<feature type="region of interest" description="Disordered" evidence="1">
    <location>
        <begin position="1"/>
        <end position="148"/>
    </location>
</feature>
<reference evidence="2 3" key="1">
    <citation type="submission" date="2018-10" db="EMBL/GenBank/DDBJ databases">
        <title>Sequencing the genomes of 1000 actinobacteria strains.</title>
        <authorList>
            <person name="Klenk H.-P."/>
        </authorList>
    </citation>
    <scope>NUCLEOTIDE SEQUENCE [LARGE SCALE GENOMIC DNA]</scope>
    <source>
        <strain evidence="2 3">DSM 43911</strain>
    </source>
</reference>
<evidence type="ECO:0000313" key="2">
    <source>
        <dbReference type="EMBL" id="RKT70433.1"/>
    </source>
</evidence>
<feature type="compositionally biased region" description="Low complexity" evidence="1">
    <location>
        <begin position="1"/>
        <end position="10"/>
    </location>
</feature>
<dbReference type="EMBL" id="RBXR01000001">
    <property type="protein sequence ID" value="RKT70433.1"/>
    <property type="molecule type" value="Genomic_DNA"/>
</dbReference>
<evidence type="ECO:0000313" key="3">
    <source>
        <dbReference type="Proteomes" id="UP000272729"/>
    </source>
</evidence>
<feature type="compositionally biased region" description="Basic residues" evidence="1">
    <location>
        <begin position="73"/>
        <end position="82"/>
    </location>
</feature>
<protein>
    <submittedName>
        <fullName evidence="2">Uncharacterized protein</fullName>
    </submittedName>
</protein>
<feature type="compositionally biased region" description="Basic residues" evidence="1">
    <location>
        <begin position="26"/>
        <end position="35"/>
    </location>
</feature>
<comment type="caution">
    <text evidence="2">The sequence shown here is derived from an EMBL/GenBank/DDBJ whole genome shotgun (WGS) entry which is preliminary data.</text>
</comment>
<keyword evidence="3" id="KW-1185">Reference proteome</keyword>
<accession>A0A495XCU9</accession>
<evidence type="ECO:0000256" key="1">
    <source>
        <dbReference type="SAM" id="MobiDB-lite"/>
    </source>
</evidence>
<sequence>MPARSPFRSPRTPRSRRQARSAPPRSPHRFARRRPGVAQRRNSATTSADANCPVTSCPHHCHVDATSASPAPRLRRGSRRPVRTPPRGHDRDASSQHGPRPLSGLELGNSTPSPWRRLRAARRAWRSARRPRTSASTTTQPSSAGLRGQVLQWHRSRSDLAMMTPMMPSTNRCRRCPPHWSMSKLIGRRLQALDAAVDRLAELIRAVGLPGVVPHVPLDPAERLRLNVPNAPEVAAMDGRPGACRAANRSIFPASGSKETVITV</sequence>
<proteinExistence type="predicted"/>